<evidence type="ECO:0000256" key="4">
    <source>
        <dbReference type="SAM" id="SignalP"/>
    </source>
</evidence>
<evidence type="ECO:0000256" key="2">
    <source>
        <dbReference type="SAM" id="MobiDB-lite"/>
    </source>
</evidence>
<feature type="region of interest" description="Disordered" evidence="2">
    <location>
        <begin position="2498"/>
        <end position="2545"/>
    </location>
</feature>
<gene>
    <name evidence="5" type="ORF">DMP12_08815</name>
</gene>
<keyword evidence="3" id="KW-0812">Transmembrane</keyword>
<dbReference type="Gene3D" id="2.60.40.4270">
    <property type="entry name" value="Listeria-Bacteroides repeat domain"/>
    <property type="match status" value="2"/>
</dbReference>
<feature type="transmembrane region" description="Helical" evidence="3">
    <location>
        <begin position="2562"/>
        <end position="2584"/>
    </location>
</feature>
<dbReference type="InterPro" id="IPR011050">
    <property type="entry name" value="Pectin_lyase_fold/virulence"/>
</dbReference>
<evidence type="ECO:0000313" key="6">
    <source>
        <dbReference type="Proteomes" id="UP000285258"/>
    </source>
</evidence>
<feature type="compositionally biased region" description="Pro residues" evidence="2">
    <location>
        <begin position="2504"/>
        <end position="2520"/>
    </location>
</feature>
<feature type="chain" id="PRO_5019001038" evidence="4">
    <location>
        <begin position="29"/>
        <end position="2590"/>
    </location>
</feature>
<dbReference type="InterPro" id="IPR012332">
    <property type="entry name" value="Autotransporter_pectin_lyase_C"/>
</dbReference>
<comment type="subcellular location">
    <subcellularLocation>
        <location evidence="1">Cell envelope</location>
    </subcellularLocation>
</comment>
<dbReference type="SMART" id="SM00710">
    <property type="entry name" value="PbH1"/>
    <property type="match status" value="9"/>
</dbReference>
<organism evidence="5 6">
    <name type="scientific">Gordonibacter urolithinfaciens</name>
    <dbReference type="NCBI Taxonomy" id="1335613"/>
    <lineage>
        <taxon>Bacteria</taxon>
        <taxon>Bacillati</taxon>
        <taxon>Actinomycetota</taxon>
        <taxon>Coriobacteriia</taxon>
        <taxon>Eggerthellales</taxon>
        <taxon>Eggerthellaceae</taxon>
        <taxon>Gordonibacter</taxon>
    </lineage>
</organism>
<dbReference type="InterPro" id="IPR042229">
    <property type="entry name" value="Listeria/Bacterioides_rpt_sf"/>
</dbReference>
<dbReference type="Gene3D" id="2.160.20.20">
    <property type="match status" value="1"/>
</dbReference>
<dbReference type="RefSeq" id="WP_096228039.1">
    <property type="nucleotide sequence ID" value="NZ_CP168029.1"/>
</dbReference>
<evidence type="ECO:0000256" key="3">
    <source>
        <dbReference type="SAM" id="Phobius"/>
    </source>
</evidence>
<protein>
    <submittedName>
        <fullName evidence="5">Uncharacterized protein</fullName>
    </submittedName>
</protein>
<feature type="signal peptide" evidence="4">
    <location>
        <begin position="1"/>
        <end position="28"/>
    </location>
</feature>
<keyword evidence="3" id="KW-0472">Membrane</keyword>
<evidence type="ECO:0000256" key="1">
    <source>
        <dbReference type="ARBA" id="ARBA00004196"/>
    </source>
</evidence>
<sequence>MKWKKQANQSLAIALTFALALTMNVPFAAWGAGDSESVAEVQQSDDDRVASATQPLESQATPEDDNRSDPANNGPVPENGNAMVGEPSTRALPSASPAGETVGAIGPLRIFYTLDSGGERQIGSGLNDDEKSVLDELNLDPAAFEVLHLRLVAAEGFSFEKGSGYQLTDVSVSWQAITADGMTLSYGIDLRSEGDSLVCDIPSVLLRNVSNGEYERFAISWTADGAPPEIHGAAFGSYLGFNLFKTGTAAAFETDSIMGTYVSGNGTAIVIAKSSGGRTIAIADEVGSNGSPAVSTFKDVAIACDSAGEPYRTEVSVNYSANAKFELGADADGNRTLTSLESCTYRTAQGPNAGSISEGQVFTQAMVASVQGAKYPTVQAAINAAQTGETVILLEDVQENVIVPADKSIVLDLNGQVVEGAPNADTVTVEGALTVKDDTADANPVVSDDYGSVTYAAGKILGKSPTTEPYAKALHVQNGGSATIEGGIVESEDSDAAFVSKGSTLTVNGGYFHSAEFGIGVQGEGATLVMSGGVVVADNNAAIGGNGKDEAESRDTSISISGGTVISHINADGYIACGIYHPQRGKLSITGGTVYADNGVGVLLRGGTLDMTDGTVIATGNASGQVGDSAIVQSCYGVQIDGASAYYDSANAKATITGGLVKAGENVPALNVVAPGTMTANGGTFSSDVTEYLGAGRIIKENSDGMFVVESDQVASITGANGEVRETFSFLSRAFSSVKDGETVTLLKDVPAADAQYSVSNKSFTLDLNNYSIDGTRYFTLYINRYGEPVDVIIKNGTIRNTWNGADNGPLGMAVWANQNVNLTLDNVILEAAEAPGGKQSFGLRIGNASGNTSNPSVTIKGEDTEIAGATAGISVIGNGASAVSSLTLEAGTVYGSDFGIVGNGDCDGTSIEIKGGTVRSTSEDGCAIYHPQDGGLTVSGGTLEGANGVQFCGEGKLSIEGGSINATAAEIASSDTTTTSSSILDGAALSLVSRGGGGYGAAGTAEVSITGGTLTSANNAAIQEYAVGDAGSLIKSLAISQPEGKTLTVSSASGKPAVSLSALTGNASKVIAGGTFSSDPSDYVRVRYVANQIDGGMYHVSPKGSIEVWNDFLYNNPNDSHYKGTFDSLSEALRAAGELSDANKVVYIRGDHMLTEDATIPEGVYLYVYDNAKLTVKSGATLTVEATSKKLAVNAGSSLAVEEGGRVLLKPTGSVLFSRGLVSLNDGSTFEGILSVEDGSYLCQNGSNFYASTSPVVEILRANGSTVYADTISSATIKDGDTVTLLGDVTGQRTISANDVYVDLDGHTWSGSATTSYSTIAVSGNKVTIAHGTVKSPSSSALEVSGTDSRAIIASDAIVENDGASKPAVFLKSNGSLEVQGAILAHNNFAISGNGIGADNTSVVIKDVASVRSEAAAAIYHPQTGTLEVSGGAIEGVTGVEMRSGTLNVSGNASITGTGSPFAVASNANGATTTGAGIAVVQHVTKNNIDVTISGGTISGASALSVSNPENNDEADIAKVKVSVIGGTLNAINGGADVVQSIKEDFITGGTFNKVLDTKYYEESIYQQNAQDATDEPGSVVPRAFEIKYDLGGGMLAGTAKNPASYTYFDESFTLANPERAGYTFAGWTGSGIDDGAESVTIAKGSTGNRSYTATWTANTNTAYTVEHYQQNLDGTYALAETDSLTGETDATVTAAPKAYEGFTLNEDAQGTVASGTIAGDGSLVLKLCYDRNAYDVTYKVIGSYFANDSYQVDKNVRYGAELALIGDDMSQVGYVWNGWSGLPATMPDNAVTVTGYYTAADDTAYTVRHFFQNIEDEGYTQNGVDEMTGTTGAKTKAAAKSATGFTAKPFEQADIAADGSTVVGIYYDRNVHTVSYRYKGKVPAGASTLPDPQEYRYGANIAVAPAATAPGYTFAGWSEADELVMGDADVVLYGSFTALGDTAYKVEHYQQMLDGTYELAETDRLKGQTDTTATAAPKVYEGFAPNEDAQGTVASGTIAGDGSLVLKLYYDRNSYEVSYAYTGDAPASAPALPAKATAKFDETVTPAATPTMTGYTFSGWSRAEAFAMPAGNVTITGSWAANTDVAYTVHYYLHGTTTRLSDDKVVEGRTFGQSYDEQAPAIEGYALEGAAVQRIVLDAYGKELTFSYTAKEARIAFEVNGGSQVADLVGKTGEQVAGSLPAPSREGYAFAGWYADKALTEPVSALPATYPAGATTYYAKWNAVPLPPGETGNVEIQVEVPAPPADGSPHATVTEESVEAAAKHAASVLEAIEKDEAPVGMTAEDAQKVAGLVSGADTADVRVVVSLGFEKKGEDEVDDSEKDAIGGAASDGESVQLYLDLSVKMVVQVVKDGSVQAEHEAVLGEVEEPLLFEVHVDPGLVASKSVRIAHVHGYEHDTEIIVPESIDRDRGIVRFYASKFSTYALLASESVAVDFEANGGSAVASQTIGFGSKVARPDDPTRAGYTFGGWFVDEGCTQAFDFGTPVERPLTLFAKWTAVDPGPGPNPDPDPSPNPDPDPGTDSGADHKPGDNGGSDLKPLDASSKAVGTKRLVGTGDGTGAFAASLAGVAALAVASALAAALRRRRSR</sequence>
<dbReference type="Proteomes" id="UP000285258">
    <property type="component" value="Unassembled WGS sequence"/>
</dbReference>
<dbReference type="EMBL" id="QIBW01000009">
    <property type="protein sequence ID" value="ROT89529.1"/>
    <property type="molecule type" value="Genomic_DNA"/>
</dbReference>
<keyword evidence="3" id="KW-1133">Transmembrane helix</keyword>
<dbReference type="Pfam" id="PF09479">
    <property type="entry name" value="Flg_new"/>
    <property type="match status" value="5"/>
</dbReference>
<dbReference type="InterPro" id="IPR006626">
    <property type="entry name" value="PbH1"/>
</dbReference>
<comment type="caution">
    <text evidence="5">The sequence shown here is derived from an EMBL/GenBank/DDBJ whole genome shotgun (WGS) entry which is preliminary data.</text>
</comment>
<evidence type="ECO:0000313" key="5">
    <source>
        <dbReference type="EMBL" id="ROT89529.1"/>
    </source>
</evidence>
<dbReference type="InterPro" id="IPR013378">
    <property type="entry name" value="InlB-like_B-rpt"/>
</dbReference>
<accession>A0A423UJL9</accession>
<dbReference type="SUPFAM" id="SSF51126">
    <property type="entry name" value="Pectin lyase-like"/>
    <property type="match status" value="1"/>
</dbReference>
<proteinExistence type="predicted"/>
<feature type="compositionally biased region" description="Polar residues" evidence="2">
    <location>
        <begin position="51"/>
        <end position="61"/>
    </location>
</feature>
<dbReference type="NCBIfam" id="TIGR02543">
    <property type="entry name" value="List_Bact_rpt"/>
    <property type="match status" value="3"/>
</dbReference>
<dbReference type="GO" id="GO:0030313">
    <property type="term" value="C:cell envelope"/>
    <property type="evidence" value="ECO:0007669"/>
    <property type="project" value="UniProtKB-SubCell"/>
</dbReference>
<name>A0A423UJL9_9ACTN</name>
<feature type="region of interest" description="Disordered" evidence="2">
    <location>
        <begin position="36"/>
        <end position="98"/>
    </location>
</feature>
<reference evidence="6" key="1">
    <citation type="submission" date="2018-05" db="EMBL/GenBank/DDBJ databases">
        <title>Genome Sequencing of selected type strains of the family Eggerthellaceae.</title>
        <authorList>
            <person name="Danylec N."/>
            <person name="Stoll D.A."/>
            <person name="Doetsch A."/>
            <person name="Huch M."/>
        </authorList>
    </citation>
    <scope>NUCLEOTIDE SEQUENCE [LARGE SCALE GENOMIC DNA]</scope>
    <source>
        <strain evidence="6">DSM 27213</strain>
    </source>
</reference>
<keyword evidence="4" id="KW-0732">Signal</keyword>